<dbReference type="AlphaFoldDB" id="A0A4R4TRL9"/>
<sequence length="69" mass="7229">MTTTVERLRDAESAAEEVRAALAEVGVVLPSLRVDLASCTAEANRPLVDLGCCNLAMARKLASVLRGCA</sequence>
<evidence type="ECO:0000313" key="2">
    <source>
        <dbReference type="Proteomes" id="UP000295345"/>
    </source>
</evidence>
<keyword evidence="2" id="KW-1185">Reference proteome</keyword>
<reference evidence="1 2" key="1">
    <citation type="submission" date="2019-03" db="EMBL/GenBank/DDBJ databases">
        <title>Draft genome sequences of novel Actinobacteria.</title>
        <authorList>
            <person name="Sahin N."/>
            <person name="Ay H."/>
            <person name="Saygin H."/>
        </authorList>
    </citation>
    <scope>NUCLEOTIDE SEQUENCE [LARGE SCALE GENOMIC DNA]</scope>
    <source>
        <strain evidence="1 2">DSM 41900</strain>
    </source>
</reference>
<comment type="caution">
    <text evidence="1">The sequence shown here is derived from an EMBL/GenBank/DDBJ whole genome shotgun (WGS) entry which is preliminary data.</text>
</comment>
<name>A0A4R4TRL9_9ACTN</name>
<dbReference type="Proteomes" id="UP000295345">
    <property type="component" value="Unassembled WGS sequence"/>
</dbReference>
<gene>
    <name evidence="1" type="ORF">E1283_04675</name>
</gene>
<dbReference type="RefSeq" id="WP_132816579.1">
    <property type="nucleotide sequence ID" value="NZ_SMKI01000029.1"/>
</dbReference>
<proteinExistence type="predicted"/>
<protein>
    <submittedName>
        <fullName evidence="1">Uncharacterized protein</fullName>
    </submittedName>
</protein>
<accession>A0A4R4TRL9</accession>
<dbReference type="OrthoDB" id="4331723at2"/>
<dbReference type="EMBL" id="SMKI01000029">
    <property type="protein sequence ID" value="TDC78654.1"/>
    <property type="molecule type" value="Genomic_DNA"/>
</dbReference>
<organism evidence="1 2">
    <name type="scientific">Streptomyces hainanensis</name>
    <dbReference type="NCBI Taxonomy" id="402648"/>
    <lineage>
        <taxon>Bacteria</taxon>
        <taxon>Bacillati</taxon>
        <taxon>Actinomycetota</taxon>
        <taxon>Actinomycetes</taxon>
        <taxon>Kitasatosporales</taxon>
        <taxon>Streptomycetaceae</taxon>
        <taxon>Streptomyces</taxon>
    </lineage>
</organism>
<evidence type="ECO:0000313" key="1">
    <source>
        <dbReference type="EMBL" id="TDC78654.1"/>
    </source>
</evidence>